<evidence type="ECO:0000256" key="2">
    <source>
        <dbReference type="ARBA" id="ARBA00022857"/>
    </source>
</evidence>
<sequence length="301" mass="33155">MLPIRSLALLIGLVDAVPTVEIAPGVQMPMIAFGSYNGSYRGCTVEEGVLQWLKLGGRHVDAAHMYETEADVGAAVKASGVPREEIFLTTKIPGPIGRNATHQMILTETLPKLGMDYVDLVLIHYPCADLKDFPNKCGAAQHAERLDTWRGLQELRSAGKIRAIGVSNYNAEQVEEVIQEFKEVPAVNQVQFHLAYHNETLLKSGVRLEAWASLAGPTASYQQVPSISLTDPRLMALAQRYGVSSAQVELRWETQKGVVPITATCTKAHVLGDLDIFNFTLSAQDMEYLDRLMPTEMEEYA</sequence>
<dbReference type="Proteomes" id="UP001642464">
    <property type="component" value="Unassembled WGS sequence"/>
</dbReference>
<evidence type="ECO:0000256" key="3">
    <source>
        <dbReference type="ARBA" id="ARBA00023002"/>
    </source>
</evidence>
<dbReference type="PANTHER" id="PTHR43827">
    <property type="entry name" value="2,5-DIKETO-D-GLUCONIC ACID REDUCTASE"/>
    <property type="match status" value="1"/>
</dbReference>
<keyword evidence="3" id="KW-0560">Oxidoreductase</keyword>
<dbReference type="PIRSF" id="PIRSF000097">
    <property type="entry name" value="AKR"/>
    <property type="match status" value="1"/>
</dbReference>
<evidence type="ECO:0000259" key="5">
    <source>
        <dbReference type="Pfam" id="PF00248"/>
    </source>
</evidence>
<dbReference type="PANTHER" id="PTHR43827:SF3">
    <property type="entry name" value="NADP-DEPENDENT OXIDOREDUCTASE DOMAIN-CONTAINING PROTEIN"/>
    <property type="match status" value="1"/>
</dbReference>
<name>A0ABP0Q3H8_9DINO</name>
<proteinExistence type="inferred from homology"/>
<dbReference type="SUPFAM" id="SSF51430">
    <property type="entry name" value="NAD(P)-linked oxidoreductase"/>
    <property type="match status" value="1"/>
</dbReference>
<dbReference type="EMBL" id="CAXAMM010038862">
    <property type="protein sequence ID" value="CAK9081560.1"/>
    <property type="molecule type" value="Genomic_DNA"/>
</dbReference>
<keyword evidence="7" id="KW-1185">Reference proteome</keyword>
<dbReference type="InterPro" id="IPR018170">
    <property type="entry name" value="Aldo/ket_reductase_CS"/>
</dbReference>
<accession>A0ABP0Q3H8</accession>
<dbReference type="InterPro" id="IPR036812">
    <property type="entry name" value="NAD(P)_OxRdtase_dom_sf"/>
</dbReference>
<evidence type="ECO:0000313" key="6">
    <source>
        <dbReference type="EMBL" id="CAK9081560.1"/>
    </source>
</evidence>
<dbReference type="PROSITE" id="PS00062">
    <property type="entry name" value="ALDOKETO_REDUCTASE_2"/>
    <property type="match status" value="1"/>
</dbReference>
<feature type="domain" description="NADP-dependent oxidoreductase" evidence="5">
    <location>
        <begin position="47"/>
        <end position="292"/>
    </location>
</feature>
<dbReference type="Pfam" id="PF00248">
    <property type="entry name" value="Aldo_ket_red"/>
    <property type="match status" value="1"/>
</dbReference>
<evidence type="ECO:0000313" key="7">
    <source>
        <dbReference type="Proteomes" id="UP001642464"/>
    </source>
</evidence>
<dbReference type="Gene3D" id="3.20.20.100">
    <property type="entry name" value="NADP-dependent oxidoreductase domain"/>
    <property type="match status" value="1"/>
</dbReference>
<gene>
    <name evidence="6" type="ORF">SCF082_LOCUS38806</name>
</gene>
<keyword evidence="2" id="KW-0521">NADP</keyword>
<comment type="similarity">
    <text evidence="1">Belongs to the aldo/keto reductase family.</text>
</comment>
<comment type="caution">
    <text evidence="6">The sequence shown here is derived from an EMBL/GenBank/DDBJ whole genome shotgun (WGS) entry which is preliminary data.</text>
</comment>
<dbReference type="InterPro" id="IPR023210">
    <property type="entry name" value="NADP_OxRdtase_dom"/>
</dbReference>
<dbReference type="InterPro" id="IPR020471">
    <property type="entry name" value="AKR"/>
</dbReference>
<evidence type="ECO:0000256" key="1">
    <source>
        <dbReference type="ARBA" id="ARBA00007905"/>
    </source>
</evidence>
<feature type="signal peptide" evidence="4">
    <location>
        <begin position="1"/>
        <end position="16"/>
    </location>
</feature>
<dbReference type="CDD" id="cd19071">
    <property type="entry name" value="AKR_AKR1-5-like"/>
    <property type="match status" value="1"/>
</dbReference>
<dbReference type="PRINTS" id="PR00069">
    <property type="entry name" value="ALDKETRDTASE"/>
</dbReference>
<keyword evidence="4" id="KW-0732">Signal</keyword>
<feature type="chain" id="PRO_5046494394" evidence="4">
    <location>
        <begin position="17"/>
        <end position="301"/>
    </location>
</feature>
<protein>
    <submittedName>
        <fullName evidence="6">11-endoperoxide prostaglandin H2 reductase (Prostaglandin F2-alpha synthase)</fullName>
    </submittedName>
</protein>
<reference evidence="6 7" key="1">
    <citation type="submission" date="2024-02" db="EMBL/GenBank/DDBJ databases">
        <authorList>
            <person name="Chen Y."/>
            <person name="Shah S."/>
            <person name="Dougan E. K."/>
            <person name="Thang M."/>
            <person name="Chan C."/>
        </authorList>
    </citation>
    <scope>NUCLEOTIDE SEQUENCE [LARGE SCALE GENOMIC DNA]</scope>
</reference>
<evidence type="ECO:0000256" key="4">
    <source>
        <dbReference type="SAM" id="SignalP"/>
    </source>
</evidence>
<organism evidence="6 7">
    <name type="scientific">Durusdinium trenchii</name>
    <dbReference type="NCBI Taxonomy" id="1381693"/>
    <lineage>
        <taxon>Eukaryota</taxon>
        <taxon>Sar</taxon>
        <taxon>Alveolata</taxon>
        <taxon>Dinophyceae</taxon>
        <taxon>Suessiales</taxon>
        <taxon>Symbiodiniaceae</taxon>
        <taxon>Durusdinium</taxon>
    </lineage>
</organism>